<evidence type="ECO:0000313" key="3">
    <source>
        <dbReference type="Proteomes" id="UP000259026"/>
    </source>
</evidence>
<gene>
    <name evidence="2" type="ORF">CcrPW_gp272</name>
</gene>
<name>A0A385EAA0_9CAUD</name>
<accession>A0A385EAA0</accession>
<keyword evidence="3" id="KW-1185">Reference proteome</keyword>
<dbReference type="InterPro" id="IPR004919">
    <property type="entry name" value="GmrSD_N"/>
</dbReference>
<reference evidence="2" key="2">
    <citation type="submission" date="2018-09" db="EMBL/GenBank/DDBJ databases">
        <title>Giant CbK-like Caulobacter bacteriophages have genetically divergent genomes.</title>
        <authorList>
            <person name="Wilson K."/>
            <person name="Ely B."/>
        </authorList>
    </citation>
    <scope>NUCLEOTIDE SEQUENCE [LARGE SCALE GENOMIC DNA]</scope>
</reference>
<sequence length="223" mass="25905">MTDHNSRVLEGCRMPRPWFRAQSTAGPLFGLFKGDNGWARDMPLAEGERLLGEFVLPDFQRPPVWKLMQKVRLIESLWNGLPIGAYVVNRVLGSPYDNYLLDGQQRIGAILEYVNDVFPVMGYRYSELTRLDRRQFEMIPVSCLETQITDLDQLKEVYDRLAYGGTPHDPLQTKFDPRQFTQDDVLIVRARFKSYSDEFQKPHVWLWPCSPDDIIAHEPKEVA</sequence>
<evidence type="ECO:0000313" key="2">
    <source>
        <dbReference type="EMBL" id="AXQ68811.1"/>
    </source>
</evidence>
<proteinExistence type="predicted"/>
<dbReference type="Pfam" id="PF03235">
    <property type="entry name" value="GmrSD_N"/>
    <property type="match status" value="1"/>
</dbReference>
<reference evidence="2" key="1">
    <citation type="submission" date="2018-07" db="EMBL/GenBank/DDBJ databases">
        <authorList>
            <person name="Quirk P.G."/>
            <person name="Krulwich T.A."/>
        </authorList>
    </citation>
    <scope>NUCLEOTIDE SEQUENCE</scope>
</reference>
<dbReference type="Proteomes" id="UP000259026">
    <property type="component" value="Segment"/>
</dbReference>
<feature type="domain" description="GmrSD restriction endonucleases N-terminal" evidence="1">
    <location>
        <begin position="52"/>
        <end position="147"/>
    </location>
</feature>
<protein>
    <recommendedName>
        <fullName evidence="1">GmrSD restriction endonucleases N-terminal domain-containing protein</fullName>
    </recommendedName>
</protein>
<dbReference type="EMBL" id="MH588545">
    <property type="protein sequence ID" value="AXQ68811.1"/>
    <property type="molecule type" value="Genomic_DNA"/>
</dbReference>
<organism evidence="2 3">
    <name type="scientific">Caulobacter phage CcrPW</name>
    <dbReference type="NCBI Taxonomy" id="2283271"/>
    <lineage>
        <taxon>Viruses</taxon>
        <taxon>Duplodnaviria</taxon>
        <taxon>Heunggongvirae</taxon>
        <taxon>Uroviricota</taxon>
        <taxon>Caudoviricetes</taxon>
        <taxon>Jeanschmidtviridae</taxon>
        <taxon>Colossusvirus</taxon>
        <taxon>Colossusvirus PW</taxon>
    </lineage>
</organism>
<evidence type="ECO:0000259" key="1">
    <source>
        <dbReference type="Pfam" id="PF03235"/>
    </source>
</evidence>